<keyword evidence="4" id="KW-0472">Membrane</keyword>
<comment type="similarity">
    <text evidence="2">Belongs to the MipA/OmpV family.</text>
</comment>
<evidence type="ECO:0000256" key="2">
    <source>
        <dbReference type="ARBA" id="ARBA00005722"/>
    </source>
</evidence>
<dbReference type="InterPro" id="IPR010583">
    <property type="entry name" value="MipA"/>
</dbReference>
<evidence type="ECO:0000256" key="5">
    <source>
        <dbReference type="ARBA" id="ARBA00023237"/>
    </source>
</evidence>
<keyword evidence="3" id="KW-0732">Signal</keyword>
<dbReference type="PANTHER" id="PTHR38776:SF1">
    <property type="entry name" value="MLTA-INTERACTING PROTEIN-RELATED"/>
    <property type="match status" value="1"/>
</dbReference>
<keyword evidence="5" id="KW-0998">Cell outer membrane</keyword>
<keyword evidence="7" id="KW-1185">Reference proteome</keyword>
<reference evidence="6" key="2">
    <citation type="submission" date="2020-09" db="EMBL/GenBank/DDBJ databases">
        <authorList>
            <person name="Sun Q."/>
            <person name="Kim S."/>
        </authorList>
    </citation>
    <scope>NUCLEOTIDE SEQUENCE</scope>
    <source>
        <strain evidence="6">KCTC 42731</strain>
    </source>
</reference>
<evidence type="ECO:0000313" key="6">
    <source>
        <dbReference type="EMBL" id="GHF97661.1"/>
    </source>
</evidence>
<dbReference type="Pfam" id="PF06629">
    <property type="entry name" value="MipA"/>
    <property type="match status" value="1"/>
</dbReference>
<dbReference type="GO" id="GO:0009279">
    <property type="term" value="C:cell outer membrane"/>
    <property type="evidence" value="ECO:0007669"/>
    <property type="project" value="UniProtKB-SubCell"/>
</dbReference>
<reference evidence="6" key="1">
    <citation type="journal article" date="2014" name="Int. J. Syst. Evol. Microbiol.">
        <title>Complete genome sequence of Corynebacterium casei LMG S-19264T (=DSM 44701T), isolated from a smear-ripened cheese.</title>
        <authorList>
            <consortium name="US DOE Joint Genome Institute (JGI-PGF)"/>
            <person name="Walter F."/>
            <person name="Albersmeier A."/>
            <person name="Kalinowski J."/>
            <person name="Ruckert C."/>
        </authorList>
    </citation>
    <scope>NUCLEOTIDE SEQUENCE</scope>
    <source>
        <strain evidence="6">KCTC 42731</strain>
    </source>
</reference>
<dbReference type="Proteomes" id="UP000623842">
    <property type="component" value="Unassembled WGS sequence"/>
</dbReference>
<evidence type="ECO:0000256" key="3">
    <source>
        <dbReference type="ARBA" id="ARBA00022729"/>
    </source>
</evidence>
<organism evidence="6 7">
    <name type="scientific">Thalassotalea marina</name>
    <dbReference type="NCBI Taxonomy" id="1673741"/>
    <lineage>
        <taxon>Bacteria</taxon>
        <taxon>Pseudomonadati</taxon>
        <taxon>Pseudomonadota</taxon>
        <taxon>Gammaproteobacteria</taxon>
        <taxon>Alteromonadales</taxon>
        <taxon>Colwelliaceae</taxon>
        <taxon>Thalassotalea</taxon>
    </lineage>
</organism>
<evidence type="ECO:0000313" key="7">
    <source>
        <dbReference type="Proteomes" id="UP000623842"/>
    </source>
</evidence>
<dbReference type="AlphaFoldDB" id="A0A919BMK5"/>
<gene>
    <name evidence="6" type="ORF">GCM10017161_27340</name>
</gene>
<protein>
    <submittedName>
        <fullName evidence="6">Membrane protein</fullName>
    </submittedName>
</protein>
<proteinExistence type="inferred from homology"/>
<dbReference type="EMBL" id="BNCK01000006">
    <property type="protein sequence ID" value="GHF97661.1"/>
    <property type="molecule type" value="Genomic_DNA"/>
</dbReference>
<evidence type="ECO:0000256" key="1">
    <source>
        <dbReference type="ARBA" id="ARBA00004442"/>
    </source>
</evidence>
<evidence type="ECO:0000256" key="4">
    <source>
        <dbReference type="ARBA" id="ARBA00023136"/>
    </source>
</evidence>
<dbReference type="PANTHER" id="PTHR38776">
    <property type="entry name" value="MLTA-INTERACTING PROTEIN-RELATED"/>
    <property type="match status" value="1"/>
</dbReference>
<name>A0A919BMK5_9GAMM</name>
<sequence length="258" mass="28723">MTVTFFNYLELMEFKMKSIKYLPIVCALLAASAAADTQWGVGLAAISSNEGYVDVSAETNVVPALFIQTENFQLLGPMISYKLFESGDFKMAFKGQYRFDGYEEDDGDIFKGMEERKGAFDVGFEFGYETGLGDFSFSLLTDATSEHEGYELSASYSKPYRMENGVIAPYISVSNLSEDLVDYYYGVRRNEVSSTRAFYQGDSATNVEIGVNSQWMYSGKHMIVANASYTQFGSAIKDSPLIDESGSFQVILGYVYAF</sequence>
<accession>A0A919BMK5</accession>
<comment type="caution">
    <text evidence="6">The sequence shown here is derived from an EMBL/GenBank/DDBJ whole genome shotgun (WGS) entry which is preliminary data.</text>
</comment>
<comment type="subcellular location">
    <subcellularLocation>
        <location evidence="1">Cell outer membrane</location>
    </subcellularLocation>
</comment>